<evidence type="ECO:0000256" key="1">
    <source>
        <dbReference type="SAM" id="MobiDB-lite"/>
    </source>
</evidence>
<dbReference type="EMBL" id="JANAWD010000184">
    <property type="protein sequence ID" value="KAJ3484580.1"/>
    <property type="molecule type" value="Genomic_DNA"/>
</dbReference>
<proteinExistence type="predicted"/>
<gene>
    <name evidence="4" type="ORF">NLI96_g5547</name>
</gene>
<accession>A0AAD5V2V1</accession>
<dbReference type="Gene3D" id="3.30.420.10">
    <property type="entry name" value="Ribonuclease H-like superfamily/Ribonuclease H"/>
    <property type="match status" value="1"/>
</dbReference>
<dbReference type="Pfam" id="PF00078">
    <property type="entry name" value="RVT_1"/>
    <property type="match status" value="1"/>
</dbReference>
<reference evidence="4" key="1">
    <citation type="submission" date="2022-07" db="EMBL/GenBank/DDBJ databases">
        <title>Genome Sequence of Physisporinus lineatus.</title>
        <authorList>
            <person name="Buettner E."/>
        </authorList>
    </citation>
    <scope>NUCLEOTIDE SEQUENCE</scope>
    <source>
        <strain evidence="4">VT162</strain>
    </source>
</reference>
<evidence type="ECO:0000313" key="5">
    <source>
        <dbReference type="Proteomes" id="UP001212997"/>
    </source>
</evidence>
<organism evidence="4 5">
    <name type="scientific">Meripilus lineatus</name>
    <dbReference type="NCBI Taxonomy" id="2056292"/>
    <lineage>
        <taxon>Eukaryota</taxon>
        <taxon>Fungi</taxon>
        <taxon>Dikarya</taxon>
        <taxon>Basidiomycota</taxon>
        <taxon>Agaricomycotina</taxon>
        <taxon>Agaricomycetes</taxon>
        <taxon>Polyporales</taxon>
        <taxon>Meripilaceae</taxon>
        <taxon>Meripilus</taxon>
    </lineage>
</organism>
<evidence type="ECO:0000259" key="3">
    <source>
        <dbReference type="PROSITE" id="PS50879"/>
    </source>
</evidence>
<evidence type="ECO:0008006" key="6">
    <source>
        <dbReference type="Google" id="ProtNLM"/>
    </source>
</evidence>
<feature type="compositionally biased region" description="Basic residues" evidence="1">
    <location>
        <begin position="513"/>
        <end position="523"/>
    </location>
</feature>
<protein>
    <recommendedName>
        <fullName evidence="6">Reverse transcriptase</fullName>
    </recommendedName>
</protein>
<dbReference type="GO" id="GO:0004523">
    <property type="term" value="F:RNA-DNA hybrid ribonuclease activity"/>
    <property type="evidence" value="ECO:0007669"/>
    <property type="project" value="InterPro"/>
</dbReference>
<evidence type="ECO:0000313" key="4">
    <source>
        <dbReference type="EMBL" id="KAJ3484580.1"/>
    </source>
</evidence>
<feature type="domain" description="Reverse transcriptase" evidence="2">
    <location>
        <begin position="1"/>
        <end position="134"/>
    </location>
</feature>
<name>A0AAD5V2V1_9APHY</name>
<dbReference type="PANTHER" id="PTHR33481">
    <property type="entry name" value="REVERSE TRANSCRIPTASE"/>
    <property type="match status" value="1"/>
</dbReference>
<dbReference type="GO" id="GO:0003676">
    <property type="term" value="F:nucleic acid binding"/>
    <property type="evidence" value="ECO:0007669"/>
    <property type="project" value="InterPro"/>
</dbReference>
<dbReference type="InterPro" id="IPR000477">
    <property type="entry name" value="RT_dom"/>
</dbReference>
<dbReference type="PROSITE" id="PS50879">
    <property type="entry name" value="RNASE_H_1"/>
    <property type="match status" value="1"/>
</dbReference>
<dbReference type="Proteomes" id="UP001212997">
    <property type="component" value="Unassembled WGS sequence"/>
</dbReference>
<evidence type="ECO:0000259" key="2">
    <source>
        <dbReference type="PROSITE" id="PS50878"/>
    </source>
</evidence>
<dbReference type="InterPro" id="IPR012337">
    <property type="entry name" value="RNaseH-like_sf"/>
</dbReference>
<comment type="caution">
    <text evidence="4">The sequence shown here is derived from an EMBL/GenBank/DDBJ whole genome shotgun (WGS) entry which is preliminary data.</text>
</comment>
<dbReference type="PANTHER" id="PTHR33481:SF1">
    <property type="entry name" value="ENDONUCLEASE_EXONUCLEASE_PHOSPHATASE DOMAIN-CONTAINING PROTEIN-RELATED"/>
    <property type="match status" value="1"/>
</dbReference>
<dbReference type="PROSITE" id="PS50878">
    <property type="entry name" value="RT_POL"/>
    <property type="match status" value="1"/>
</dbReference>
<dbReference type="InterPro" id="IPR036397">
    <property type="entry name" value="RNaseH_sf"/>
</dbReference>
<feature type="domain" description="RNase H type-1" evidence="3">
    <location>
        <begin position="336"/>
        <end position="475"/>
    </location>
</feature>
<feature type="region of interest" description="Disordered" evidence="1">
    <location>
        <begin position="458"/>
        <end position="481"/>
    </location>
</feature>
<dbReference type="InterPro" id="IPR002156">
    <property type="entry name" value="RNaseH_domain"/>
</dbReference>
<dbReference type="CDD" id="cd09276">
    <property type="entry name" value="Rnase_HI_RT_non_LTR"/>
    <property type="match status" value="1"/>
</dbReference>
<dbReference type="SUPFAM" id="SSF53098">
    <property type="entry name" value="Ribonuclease H-like"/>
    <property type="match status" value="1"/>
</dbReference>
<dbReference type="Pfam" id="PF00075">
    <property type="entry name" value="RNase_H"/>
    <property type="match status" value="1"/>
</dbReference>
<keyword evidence="5" id="KW-1185">Reference proteome</keyword>
<dbReference type="AlphaFoldDB" id="A0AAD5V2V1"/>
<sequence>MTSLRFDDFVSELLQASTGIPQGSPMSPVLYLFYGADLLELEDKDLRDRFAAGYIDDTTIAAISPTIEENIVKLEAMSERALEWSRTHACRFDIAKFQLVHFTRNEKKYLPLPITIADHTVQPTPTAKYLGVILDRKLRWKEQAEHAIGVGTRTMMAISRLSKSTFGLPHKYIRQLYRSIVQPKMEYGLVVWYEPVRMGDGGRRKGSVGIAKKLGKVQRLAGKIITGAFRTTAMEVLDFHAGLPPIELHLNQVVFNAATRIASLPPHHPLYKPTQRAMKYYPHFHRSSLHELFHAFPELKGLEMIDRTRIRHPNPAITTRIAPSREEAIREVETYEKNSVCIYTDGSGYRGGIGAAAWARGKDGKEYWRLHHLGSSAEHTVFEGEVDGIILGLDIVASIPRVTKATILLDNQAAIQATEEQPTRPGQYLTDLFHTSFERLRTKRRTLTLHLAWVPGHEGVEGNEKGDGGAKRAATGESSPIPTYLKKLGELPRSAAAAKATHKIQIRKEWVSRWRKSKQGKRITKFDNSPPSDKPPKVYKDLPKRSCSLITQLRSGHIGLNQYLARFRIVDSPNCSTCNVPETVDHYLFSCRNYLEERHTLRAALGRIPLTKRVLLGSGGRREDLLKYVNSSRRFPLWADHG</sequence>
<feature type="region of interest" description="Disordered" evidence="1">
    <location>
        <begin position="513"/>
        <end position="538"/>
    </location>
</feature>
<feature type="compositionally biased region" description="Basic and acidic residues" evidence="1">
    <location>
        <begin position="458"/>
        <end position="470"/>
    </location>
</feature>